<dbReference type="Pfam" id="PF00505">
    <property type="entry name" value="HMG_box"/>
    <property type="match status" value="1"/>
</dbReference>
<evidence type="ECO:0000259" key="7">
    <source>
        <dbReference type="PROSITE" id="PS50118"/>
    </source>
</evidence>
<dbReference type="InterPro" id="IPR036910">
    <property type="entry name" value="HMG_box_dom_sf"/>
</dbReference>
<reference evidence="8" key="2">
    <citation type="submission" date="2015-06" db="UniProtKB">
        <authorList>
            <consortium name="EnsemblMetazoa"/>
        </authorList>
    </citation>
    <scope>IDENTIFICATION</scope>
</reference>
<accession>T1GQV9</accession>
<reference evidence="9" key="1">
    <citation type="submission" date="2013-02" db="EMBL/GenBank/DDBJ databases">
        <authorList>
            <person name="Hughes D."/>
        </authorList>
    </citation>
    <scope>NUCLEOTIDE SEQUENCE</scope>
    <source>
        <strain>Durham</strain>
        <strain evidence="9">NC isolate 2 -- Noor lab</strain>
    </source>
</reference>
<dbReference type="PROSITE" id="PS50118">
    <property type="entry name" value="HMG_BOX_2"/>
    <property type="match status" value="1"/>
</dbReference>
<feature type="region of interest" description="Disordered" evidence="5">
    <location>
        <begin position="78"/>
        <end position="159"/>
    </location>
</feature>
<feature type="compositionally biased region" description="Low complexity" evidence="5">
    <location>
        <begin position="89"/>
        <end position="116"/>
    </location>
</feature>
<comment type="subcellular location">
    <subcellularLocation>
        <location evidence="1">Nucleus</location>
    </subcellularLocation>
</comment>
<dbReference type="PANTHER" id="PTHR10270:SF323">
    <property type="entry name" value="TRANSCRIPTION FACTOR SOX-14-RELATED"/>
    <property type="match status" value="1"/>
</dbReference>
<protein>
    <recommendedName>
        <fullName evidence="7">HMG box domain-containing protein</fullName>
    </recommendedName>
</protein>
<sequence length="211" mass="23849">MWTKKHSPGHIKRPMNPFMVWSQYQRRIICEKTPDLHNTVISKQLGQKWRELSDDEKQPFVIEADKLRKLHSIEYPDYKYRPKKKNPGSKSAAAQSSSLSSATSSSSTSPTSATASGKITKNHLREMSKRKSSNNRNYKNDSSNKNNTNKCNNSNSTNNDSIITKTLEELSPGFYYQDRQIVLTMVVGVLGAMCAGPVLVLRKVTYSVTMK</sequence>
<evidence type="ECO:0000256" key="1">
    <source>
        <dbReference type="ARBA" id="ARBA00004123"/>
    </source>
</evidence>
<keyword evidence="3 4" id="KW-0539">Nucleus</keyword>
<dbReference type="STRING" id="36166.T1GQV9"/>
<keyword evidence="6" id="KW-0472">Membrane</keyword>
<dbReference type="AlphaFoldDB" id="T1GQV9"/>
<feature type="transmembrane region" description="Helical" evidence="6">
    <location>
        <begin position="181"/>
        <end position="201"/>
    </location>
</feature>
<evidence type="ECO:0000313" key="9">
    <source>
        <dbReference type="Proteomes" id="UP000015102"/>
    </source>
</evidence>
<dbReference type="GO" id="GO:0000978">
    <property type="term" value="F:RNA polymerase II cis-regulatory region sequence-specific DNA binding"/>
    <property type="evidence" value="ECO:0007669"/>
    <property type="project" value="TreeGrafter"/>
</dbReference>
<dbReference type="GO" id="GO:0030182">
    <property type="term" value="P:neuron differentiation"/>
    <property type="evidence" value="ECO:0007669"/>
    <property type="project" value="TreeGrafter"/>
</dbReference>
<evidence type="ECO:0000256" key="4">
    <source>
        <dbReference type="PROSITE-ProRule" id="PRU00267"/>
    </source>
</evidence>
<keyword evidence="6" id="KW-0812">Transmembrane</keyword>
<dbReference type="GO" id="GO:0000122">
    <property type="term" value="P:negative regulation of transcription by RNA polymerase II"/>
    <property type="evidence" value="ECO:0007669"/>
    <property type="project" value="TreeGrafter"/>
</dbReference>
<evidence type="ECO:0000313" key="8">
    <source>
        <dbReference type="EnsemblMetazoa" id="MESCA006024-PA"/>
    </source>
</evidence>
<dbReference type="PANTHER" id="PTHR10270">
    <property type="entry name" value="SOX TRANSCRIPTION FACTOR"/>
    <property type="match status" value="1"/>
</dbReference>
<dbReference type="EMBL" id="CAQQ02093102">
    <property type="status" value="NOT_ANNOTATED_CDS"/>
    <property type="molecule type" value="Genomic_DNA"/>
</dbReference>
<dbReference type="OMA" id="YQRRIIC"/>
<feature type="DNA-binding region" description="HMG box" evidence="4">
    <location>
        <begin position="11"/>
        <end position="79"/>
    </location>
</feature>
<evidence type="ECO:0000256" key="6">
    <source>
        <dbReference type="SAM" id="Phobius"/>
    </source>
</evidence>
<evidence type="ECO:0000256" key="5">
    <source>
        <dbReference type="SAM" id="MobiDB-lite"/>
    </source>
</evidence>
<organism evidence="8 9">
    <name type="scientific">Megaselia scalaris</name>
    <name type="common">Humpbacked fly</name>
    <name type="synonym">Phora scalaris</name>
    <dbReference type="NCBI Taxonomy" id="36166"/>
    <lineage>
        <taxon>Eukaryota</taxon>
        <taxon>Metazoa</taxon>
        <taxon>Ecdysozoa</taxon>
        <taxon>Arthropoda</taxon>
        <taxon>Hexapoda</taxon>
        <taxon>Insecta</taxon>
        <taxon>Pterygota</taxon>
        <taxon>Neoptera</taxon>
        <taxon>Endopterygota</taxon>
        <taxon>Diptera</taxon>
        <taxon>Brachycera</taxon>
        <taxon>Muscomorpha</taxon>
        <taxon>Platypezoidea</taxon>
        <taxon>Phoridae</taxon>
        <taxon>Megaseliini</taxon>
        <taxon>Megaselia</taxon>
    </lineage>
</organism>
<dbReference type="GO" id="GO:0005634">
    <property type="term" value="C:nucleus"/>
    <property type="evidence" value="ECO:0007669"/>
    <property type="project" value="UniProtKB-SubCell"/>
</dbReference>
<evidence type="ECO:0000256" key="3">
    <source>
        <dbReference type="ARBA" id="ARBA00023242"/>
    </source>
</evidence>
<dbReference type="CDD" id="cd22029">
    <property type="entry name" value="HMG-box_SoxC"/>
    <property type="match status" value="1"/>
</dbReference>
<dbReference type="InterPro" id="IPR009071">
    <property type="entry name" value="HMG_box_dom"/>
</dbReference>
<dbReference type="Proteomes" id="UP000015102">
    <property type="component" value="Unassembled WGS sequence"/>
</dbReference>
<feature type="compositionally biased region" description="Low complexity" evidence="5">
    <location>
        <begin position="134"/>
        <end position="159"/>
    </location>
</feature>
<dbReference type="SMART" id="SM00398">
    <property type="entry name" value="HMG"/>
    <property type="match status" value="1"/>
</dbReference>
<dbReference type="InterPro" id="IPR050140">
    <property type="entry name" value="SRY-related_HMG-box_TF-like"/>
</dbReference>
<keyword evidence="9" id="KW-1185">Reference proteome</keyword>
<proteinExistence type="predicted"/>
<keyword evidence="6" id="KW-1133">Transmembrane helix</keyword>
<keyword evidence="2 4" id="KW-0238">DNA-binding</keyword>
<dbReference type="HOGENOM" id="CLU_1306120_0_0_1"/>
<dbReference type="EnsemblMetazoa" id="MESCA006024-RA">
    <property type="protein sequence ID" value="MESCA006024-PA"/>
    <property type="gene ID" value="MESCA006024"/>
</dbReference>
<name>T1GQV9_MEGSC</name>
<dbReference type="SUPFAM" id="SSF47095">
    <property type="entry name" value="HMG-box"/>
    <property type="match status" value="1"/>
</dbReference>
<evidence type="ECO:0000256" key="2">
    <source>
        <dbReference type="ARBA" id="ARBA00023125"/>
    </source>
</evidence>
<dbReference type="FunFam" id="1.10.30.10:FF:000002">
    <property type="entry name" value="transcription factor Sox-2"/>
    <property type="match status" value="1"/>
</dbReference>
<dbReference type="Gene3D" id="1.10.30.10">
    <property type="entry name" value="High mobility group box domain"/>
    <property type="match status" value="1"/>
</dbReference>
<feature type="domain" description="HMG box" evidence="7">
    <location>
        <begin position="11"/>
        <end position="79"/>
    </location>
</feature>
<dbReference type="GO" id="GO:0007420">
    <property type="term" value="P:brain development"/>
    <property type="evidence" value="ECO:0007669"/>
    <property type="project" value="TreeGrafter"/>
</dbReference>
<dbReference type="GO" id="GO:0001228">
    <property type="term" value="F:DNA-binding transcription activator activity, RNA polymerase II-specific"/>
    <property type="evidence" value="ECO:0007669"/>
    <property type="project" value="TreeGrafter"/>
</dbReference>